<name>A0A0E9SHD6_ANGAN</name>
<evidence type="ECO:0000313" key="1">
    <source>
        <dbReference type="EMBL" id="JAH40090.1"/>
    </source>
</evidence>
<accession>A0A0E9SHD6</accession>
<organism evidence="1">
    <name type="scientific">Anguilla anguilla</name>
    <name type="common">European freshwater eel</name>
    <name type="synonym">Muraena anguilla</name>
    <dbReference type="NCBI Taxonomy" id="7936"/>
    <lineage>
        <taxon>Eukaryota</taxon>
        <taxon>Metazoa</taxon>
        <taxon>Chordata</taxon>
        <taxon>Craniata</taxon>
        <taxon>Vertebrata</taxon>
        <taxon>Euteleostomi</taxon>
        <taxon>Actinopterygii</taxon>
        <taxon>Neopterygii</taxon>
        <taxon>Teleostei</taxon>
        <taxon>Anguilliformes</taxon>
        <taxon>Anguillidae</taxon>
        <taxon>Anguilla</taxon>
    </lineage>
</organism>
<dbReference type="AlphaFoldDB" id="A0A0E9SHD6"/>
<dbReference type="EMBL" id="GBXM01068487">
    <property type="protein sequence ID" value="JAH40090.1"/>
    <property type="molecule type" value="Transcribed_RNA"/>
</dbReference>
<sequence>MFLKKYLPPLFNHLCSSALTNEVFPKQGSNTQLPNTYLNKELKTYIALWLAYLCINANP</sequence>
<reference evidence="1" key="2">
    <citation type="journal article" date="2015" name="Fish Shellfish Immunol.">
        <title>Early steps in the European eel (Anguilla anguilla)-Vibrio vulnificus interaction in the gills: Role of the RtxA13 toxin.</title>
        <authorList>
            <person name="Callol A."/>
            <person name="Pajuelo D."/>
            <person name="Ebbesson L."/>
            <person name="Teles M."/>
            <person name="MacKenzie S."/>
            <person name="Amaro C."/>
        </authorList>
    </citation>
    <scope>NUCLEOTIDE SEQUENCE</scope>
</reference>
<proteinExistence type="predicted"/>
<reference evidence="1" key="1">
    <citation type="submission" date="2014-11" db="EMBL/GenBank/DDBJ databases">
        <authorList>
            <person name="Amaro Gonzalez C."/>
        </authorList>
    </citation>
    <scope>NUCLEOTIDE SEQUENCE</scope>
</reference>
<protein>
    <submittedName>
        <fullName evidence="1">Uncharacterized protein</fullName>
    </submittedName>
</protein>